<dbReference type="InterPro" id="IPR036390">
    <property type="entry name" value="WH_DNA-bd_sf"/>
</dbReference>
<dbReference type="SUPFAM" id="SSF63520">
    <property type="entry name" value="PTS-regulatory domain, PRD"/>
    <property type="match status" value="2"/>
</dbReference>
<keyword evidence="2" id="KW-0805">Transcription regulation</keyword>
<dbReference type="Gene3D" id="1.10.10.10">
    <property type="entry name" value="Winged helix-like DNA-binding domain superfamily/Winged helix DNA-binding domain"/>
    <property type="match status" value="1"/>
</dbReference>
<comment type="caution">
    <text evidence="7">The sequence shown here is derived from an EMBL/GenBank/DDBJ whole genome shotgun (WGS) entry which is preliminary data.</text>
</comment>
<dbReference type="EMBL" id="JBBNIN010000003">
    <property type="protein sequence ID" value="MEQ2710234.1"/>
    <property type="molecule type" value="Genomic_DNA"/>
</dbReference>
<accession>A0ABV1ISP9</accession>
<feature type="domain" description="PTS EIIB type-2" evidence="5">
    <location>
        <begin position="413"/>
        <end position="505"/>
    </location>
</feature>
<dbReference type="Gene3D" id="3.40.930.10">
    <property type="entry name" value="Mannitol-specific EII, Chain A"/>
    <property type="match status" value="1"/>
</dbReference>
<proteinExistence type="predicted"/>
<protein>
    <submittedName>
        <fullName evidence="7">BglG family transcription antiterminator</fullName>
    </submittedName>
</protein>
<keyword evidence="1" id="KW-0677">Repeat</keyword>
<dbReference type="InterPro" id="IPR002178">
    <property type="entry name" value="PTS_EIIA_type-2_dom"/>
</dbReference>
<evidence type="ECO:0000313" key="7">
    <source>
        <dbReference type="EMBL" id="MEQ2710234.1"/>
    </source>
</evidence>
<dbReference type="Gene3D" id="1.10.1790.10">
    <property type="entry name" value="PRD domain"/>
    <property type="match status" value="2"/>
</dbReference>
<organism evidence="7 8">
    <name type="scientific">Anaerostipes amylophilus</name>
    <dbReference type="NCBI Taxonomy" id="2981779"/>
    <lineage>
        <taxon>Bacteria</taxon>
        <taxon>Bacillati</taxon>
        <taxon>Bacillota</taxon>
        <taxon>Clostridia</taxon>
        <taxon>Lachnospirales</taxon>
        <taxon>Lachnospiraceae</taxon>
        <taxon>Anaerostipes</taxon>
    </lineage>
</organism>
<dbReference type="PROSITE" id="PS51372">
    <property type="entry name" value="PRD_2"/>
    <property type="match status" value="2"/>
</dbReference>
<dbReference type="InterPro" id="IPR011608">
    <property type="entry name" value="PRD"/>
</dbReference>
<dbReference type="InterPro" id="IPR036388">
    <property type="entry name" value="WH-like_DNA-bd_sf"/>
</dbReference>
<feature type="domain" description="PRD" evidence="6">
    <location>
        <begin position="192"/>
        <end position="298"/>
    </location>
</feature>
<evidence type="ECO:0000256" key="1">
    <source>
        <dbReference type="ARBA" id="ARBA00022737"/>
    </source>
</evidence>
<dbReference type="RefSeq" id="WP_055196465.1">
    <property type="nucleotide sequence ID" value="NZ_JAOQJG010000001.1"/>
</dbReference>
<gene>
    <name evidence="7" type="ORF">AAAU51_03475</name>
</gene>
<dbReference type="InterPro" id="IPR016152">
    <property type="entry name" value="PTrfase/Anion_transptr"/>
</dbReference>
<name>A0ABV1ISP9_9FIRM</name>
<sequence>MNRRENKIFSELIWNDKSTVAAFKDKYNVQERSIRLAIKSINDDLMEAGLPTIFENSEGELSIEDKDQIAVKEFEKFIQNYNFYSYTMTKNERHTILALILLNGREYITVDMLKNEIGVSRNTILNDLQELKSWFEDREMTLKAKPHVGYVIDATETQIRENILKLMEVNSEEYYQNGYTLNVYWWLLLKQLDTMNSFENLKNILLEEEEETGVILEDYSFYEAGIELMIILNRLDQGKYLISFNDELKEEIEISSKYPFSKSVLNKIGRKYDVKITEEEILMFTKHLRGKRYLKGERNSATSLDINVMIAEAIHLISGQLGIDFYLDFGLYDLMVAHMKSAVYRVMNGEVLVNPFKDEIINDYPEILQIVHKELENLENFIGKKFREDEVMFLVLYFASVIEKEKIQSNKNKKIPVALVCATGRGTVQFMLAKLKILENIIDIVSVSSHHNMNEIEQSGARMIISTIPLPNSKLPNVAVRSPMLDDQDILTIQQKVFELKEKEQEEIEEQENRVIKQNPQKDIQGAFYNLLSKERIEMDYPAKDWEDAIRCAGKLLYDTNTVTEQYVEEMVSSVKKHGPYIVVCKGMALPHADCSKGAIKEAASLVRLKTPIEFGSVYNDPVRYVIGMSIKSAESINQAIYDMMKIFGDENNMNKFDSLPDEQAVLDMINSFQKQKI</sequence>
<dbReference type="Pfam" id="PF08279">
    <property type="entry name" value="HTH_11"/>
    <property type="match status" value="1"/>
</dbReference>
<keyword evidence="8" id="KW-1185">Reference proteome</keyword>
<dbReference type="SUPFAM" id="SSF46785">
    <property type="entry name" value="Winged helix' DNA-binding domain"/>
    <property type="match status" value="1"/>
</dbReference>
<dbReference type="InterPro" id="IPR050661">
    <property type="entry name" value="BglG_antiterminators"/>
</dbReference>
<dbReference type="InterPro" id="IPR036634">
    <property type="entry name" value="PRD_sf"/>
</dbReference>
<dbReference type="InterPro" id="IPR013011">
    <property type="entry name" value="PTS_EIIB_2"/>
</dbReference>
<evidence type="ECO:0000313" key="8">
    <source>
        <dbReference type="Proteomes" id="UP001482154"/>
    </source>
</evidence>
<evidence type="ECO:0000259" key="5">
    <source>
        <dbReference type="PROSITE" id="PS51099"/>
    </source>
</evidence>
<dbReference type="PROSITE" id="PS51094">
    <property type="entry name" value="PTS_EIIA_TYPE_2"/>
    <property type="match status" value="1"/>
</dbReference>
<dbReference type="SUPFAM" id="SSF55804">
    <property type="entry name" value="Phoshotransferase/anion transport protein"/>
    <property type="match status" value="1"/>
</dbReference>
<keyword evidence="3" id="KW-0804">Transcription</keyword>
<evidence type="ECO:0000259" key="6">
    <source>
        <dbReference type="PROSITE" id="PS51372"/>
    </source>
</evidence>
<dbReference type="PANTHER" id="PTHR30185:SF18">
    <property type="entry name" value="TRANSCRIPTIONAL REGULATOR MTLR"/>
    <property type="match status" value="1"/>
</dbReference>
<feature type="domain" description="PRD" evidence="6">
    <location>
        <begin position="301"/>
        <end position="408"/>
    </location>
</feature>
<dbReference type="CDD" id="cd05568">
    <property type="entry name" value="PTS_IIB_bgl_like"/>
    <property type="match status" value="1"/>
</dbReference>
<dbReference type="Pfam" id="PF00874">
    <property type="entry name" value="PRD"/>
    <property type="match status" value="2"/>
</dbReference>
<evidence type="ECO:0000256" key="2">
    <source>
        <dbReference type="ARBA" id="ARBA00023015"/>
    </source>
</evidence>
<dbReference type="InterPro" id="IPR013196">
    <property type="entry name" value="HTH_11"/>
</dbReference>
<dbReference type="Pfam" id="PF00359">
    <property type="entry name" value="PTS_EIIA_2"/>
    <property type="match status" value="1"/>
</dbReference>
<dbReference type="Proteomes" id="UP001482154">
    <property type="component" value="Unassembled WGS sequence"/>
</dbReference>
<evidence type="ECO:0000256" key="3">
    <source>
        <dbReference type="ARBA" id="ARBA00023163"/>
    </source>
</evidence>
<dbReference type="PROSITE" id="PS51099">
    <property type="entry name" value="PTS_EIIB_TYPE_2"/>
    <property type="match status" value="1"/>
</dbReference>
<evidence type="ECO:0000259" key="4">
    <source>
        <dbReference type="PROSITE" id="PS51094"/>
    </source>
</evidence>
<dbReference type="CDD" id="cd00211">
    <property type="entry name" value="PTS_IIA_fru"/>
    <property type="match status" value="1"/>
</dbReference>
<dbReference type="PANTHER" id="PTHR30185">
    <property type="entry name" value="CRYPTIC BETA-GLUCOSIDE BGL OPERON ANTITERMINATOR"/>
    <property type="match status" value="1"/>
</dbReference>
<reference evidence="7 8" key="1">
    <citation type="submission" date="2024-04" db="EMBL/GenBank/DDBJ databases">
        <title>Human intestinal bacterial collection.</title>
        <authorList>
            <person name="Pauvert C."/>
            <person name="Hitch T.C.A."/>
            <person name="Clavel T."/>
        </authorList>
    </citation>
    <scope>NUCLEOTIDE SEQUENCE [LARGE SCALE GENOMIC DNA]</scope>
    <source>
        <strain evidence="7 8">CLA-AA-H249</strain>
    </source>
</reference>
<feature type="domain" description="PTS EIIA type-2" evidence="4">
    <location>
        <begin position="530"/>
        <end position="673"/>
    </location>
</feature>